<dbReference type="EMBL" id="CP002102">
    <property type="protein sequence ID" value="ADK99995.1"/>
    <property type="molecule type" value="Genomic_DNA"/>
</dbReference>
<dbReference type="Pfam" id="PF04325">
    <property type="entry name" value="DUF465"/>
    <property type="match status" value="1"/>
</dbReference>
<proteinExistence type="predicted"/>
<evidence type="ECO:0000313" key="1">
    <source>
        <dbReference type="EMBL" id="ADK99995.1"/>
    </source>
</evidence>
<dbReference type="RefSeq" id="WP_013268099.1">
    <property type="nucleotide sequence ID" value="NC_014375.1"/>
</dbReference>
<evidence type="ECO:0000313" key="2">
    <source>
        <dbReference type="Proteomes" id="UP000002696"/>
    </source>
</evidence>
<name>D9QLR2_BRESC</name>
<evidence type="ECO:0008006" key="3">
    <source>
        <dbReference type="Google" id="ProtNLM"/>
    </source>
</evidence>
<gene>
    <name evidence="1" type="ordered locus">Bresu_0681</name>
</gene>
<dbReference type="KEGG" id="bsb:Bresu_0681"/>
<dbReference type="Proteomes" id="UP000002696">
    <property type="component" value="Chromosome"/>
</dbReference>
<dbReference type="AlphaFoldDB" id="D9QLR2"/>
<protein>
    <recommendedName>
        <fullName evidence="3">DUF465 domain-containing protein</fullName>
    </recommendedName>
</protein>
<dbReference type="InParanoid" id="D9QLR2"/>
<reference evidence="2" key="1">
    <citation type="journal article" date="2011" name="J. Bacteriol.">
        <title>Genome sequences of eight morphologically diverse alphaproteobacteria.</title>
        <authorList>
            <consortium name="US DOE Joint Genome Institute"/>
            <person name="Brown P.J."/>
            <person name="Kysela D.T."/>
            <person name="Buechlein A."/>
            <person name="Hemmerich C."/>
            <person name="Brun Y.V."/>
        </authorList>
    </citation>
    <scope>NUCLEOTIDE SEQUENCE [LARGE SCALE GENOMIC DNA]</scope>
    <source>
        <strain evidence="2">ATCC 15264 / DSM 4735 / LMG 14903 / NBRC 16000 / CB 81</strain>
    </source>
</reference>
<organism evidence="1 2">
    <name type="scientific">Brevundimonas subvibrioides (strain ATCC 15264 / DSM 4735 / LMG 14903 / NBRC 16000 / CB 81)</name>
    <name type="common">Caulobacter subvibrioides</name>
    <dbReference type="NCBI Taxonomy" id="633149"/>
    <lineage>
        <taxon>Bacteria</taxon>
        <taxon>Pseudomonadati</taxon>
        <taxon>Pseudomonadota</taxon>
        <taxon>Alphaproteobacteria</taxon>
        <taxon>Caulobacterales</taxon>
        <taxon>Caulobacteraceae</taxon>
        <taxon>Brevundimonas</taxon>
    </lineage>
</organism>
<dbReference type="OrthoDB" id="47191at76892"/>
<dbReference type="InterPro" id="IPR007420">
    <property type="entry name" value="DUF465"/>
</dbReference>
<accession>D9QLR2</accession>
<dbReference type="BioCyc" id="BSUB633149:G1GM8-682-MONOMER"/>
<sequence>MITRYLIHRLHGRHALLEDALGEEMRRPKPDYRRIADIKKRKLLVRDRLRALELKLATQGLAA</sequence>
<dbReference type="HOGENOM" id="CLU_2877017_0_0_5"/>
<keyword evidence="2" id="KW-1185">Reference proteome</keyword>
<dbReference type="STRING" id="633149.Bresu_0681"/>